<gene>
    <name evidence="1" type="ORF">PVOR_31659</name>
</gene>
<dbReference type="GeneID" id="97552883"/>
<name>A0A2R9SLC3_9BACL</name>
<comment type="caution">
    <text evidence="1">The sequence shown here is derived from an EMBL/GenBank/DDBJ whole genome shotgun (WGS) entry which is preliminary data.</text>
</comment>
<accession>A0A2R9SLC3</accession>
<dbReference type="EMBL" id="ADHJ01000055">
    <property type="protein sequence ID" value="EFU38160.1"/>
    <property type="molecule type" value="Genomic_DNA"/>
</dbReference>
<organism evidence="1 2">
    <name type="scientific">Paenibacillus vortex V453</name>
    <dbReference type="NCBI Taxonomy" id="715225"/>
    <lineage>
        <taxon>Bacteria</taxon>
        <taxon>Bacillati</taxon>
        <taxon>Bacillota</taxon>
        <taxon>Bacilli</taxon>
        <taxon>Bacillales</taxon>
        <taxon>Paenibacillaceae</taxon>
        <taxon>Paenibacillus</taxon>
    </lineage>
</organism>
<evidence type="ECO:0000313" key="1">
    <source>
        <dbReference type="EMBL" id="EFU38160.1"/>
    </source>
</evidence>
<dbReference type="RefSeq" id="WP_006213027.1">
    <property type="nucleotide sequence ID" value="NZ_ADHJ01000055.1"/>
</dbReference>
<keyword evidence="2" id="KW-1185">Reference proteome</keyword>
<sequence>MVNDTAVERPGISIMGDGTVGGGVVGRLRINGEGVINGDTDCHLLRCNGSAIVNGSLLGRLARVNGHLKVSDHVEMERIRINGSLDAGRNARISHIGMNGDLSTGMDLFFVKGVVNGTVTVQGNVEAEQMTVRGTLSVNGHVQARELNLTLIKQISSVPEIRSRMITVAPTKLAKLFHSSRRGHLNAERIVGEEIRLENTRASVVRGSRVHIGKGCTIDRVEYTETFSADAKAVVKDFYKIDSI</sequence>
<evidence type="ECO:0000313" key="2">
    <source>
        <dbReference type="Proteomes" id="UP000003094"/>
    </source>
</evidence>
<dbReference type="KEGG" id="pvo:PVOR_31659"/>
<protein>
    <recommendedName>
        <fullName evidence="3">Polymer-forming cytoskeletal protein</fullName>
    </recommendedName>
</protein>
<proteinExistence type="predicted"/>
<dbReference type="Proteomes" id="UP000003094">
    <property type="component" value="Unassembled WGS sequence"/>
</dbReference>
<reference evidence="1 2" key="1">
    <citation type="journal article" date="2010" name="BMC Genomics">
        <title>Genome sequence of the pattern forming Paenibacillus vortex bacterium reveals potential for thriving in complex environments.</title>
        <authorList>
            <person name="Sirota-Madi A."/>
            <person name="Olender T."/>
            <person name="Helman Y."/>
            <person name="Ingham C."/>
            <person name="Brainis I."/>
            <person name="Roth D."/>
            <person name="Hagi E."/>
            <person name="Brodsky L."/>
            <person name="Leshkowitz D."/>
            <person name="Galatenko V."/>
            <person name="Nikolaev V."/>
            <person name="Mugasimangalam R.C."/>
            <person name="Bransburg-Zabary S."/>
            <person name="Gutnick D.L."/>
            <person name="Lancet D."/>
            <person name="Ben-Jacob E."/>
        </authorList>
    </citation>
    <scope>NUCLEOTIDE SEQUENCE [LARGE SCALE GENOMIC DNA]</scope>
    <source>
        <strain evidence="1 2">V453</strain>
    </source>
</reference>
<dbReference type="AlphaFoldDB" id="A0A2R9SLC3"/>
<evidence type="ECO:0008006" key="3">
    <source>
        <dbReference type="Google" id="ProtNLM"/>
    </source>
</evidence>